<dbReference type="InterPro" id="IPR027417">
    <property type="entry name" value="P-loop_NTPase"/>
</dbReference>
<organism evidence="1 2">
    <name type="scientific">Ancylostoma ceylanicum</name>
    <dbReference type="NCBI Taxonomy" id="53326"/>
    <lineage>
        <taxon>Eukaryota</taxon>
        <taxon>Metazoa</taxon>
        <taxon>Ecdysozoa</taxon>
        <taxon>Nematoda</taxon>
        <taxon>Chromadorea</taxon>
        <taxon>Rhabditida</taxon>
        <taxon>Rhabditina</taxon>
        <taxon>Rhabditomorpha</taxon>
        <taxon>Strongyloidea</taxon>
        <taxon>Ancylostomatidae</taxon>
        <taxon>Ancylostomatinae</taxon>
        <taxon>Ancylostoma</taxon>
    </lineage>
</organism>
<dbReference type="Gene3D" id="3.40.50.300">
    <property type="entry name" value="P-loop containing nucleotide triphosphate hydrolases"/>
    <property type="match status" value="1"/>
</dbReference>
<dbReference type="AlphaFoldDB" id="A0A016TL47"/>
<accession>A0A016TL47</accession>
<dbReference type="Proteomes" id="UP000024635">
    <property type="component" value="Unassembled WGS sequence"/>
</dbReference>
<dbReference type="EMBL" id="JARK01001428">
    <property type="protein sequence ID" value="EYC03699.1"/>
    <property type="molecule type" value="Genomic_DNA"/>
</dbReference>
<gene>
    <name evidence="1" type="primary">Acey_s0092.g2570</name>
    <name evidence="1" type="ORF">Y032_0092g2570</name>
</gene>
<evidence type="ECO:0000313" key="2">
    <source>
        <dbReference type="Proteomes" id="UP000024635"/>
    </source>
</evidence>
<keyword evidence="2" id="KW-1185">Reference proteome</keyword>
<name>A0A016TL47_9BILA</name>
<protein>
    <submittedName>
        <fullName evidence="1">Uncharacterized protein</fullName>
    </submittedName>
</protein>
<reference evidence="2" key="1">
    <citation type="journal article" date="2015" name="Nat. Genet.">
        <title>The genome and transcriptome of the zoonotic hookworm Ancylostoma ceylanicum identify infection-specific gene families.</title>
        <authorList>
            <person name="Schwarz E.M."/>
            <person name="Hu Y."/>
            <person name="Antoshechkin I."/>
            <person name="Miller M.M."/>
            <person name="Sternberg P.W."/>
            <person name="Aroian R.V."/>
        </authorList>
    </citation>
    <scope>NUCLEOTIDE SEQUENCE</scope>
    <source>
        <strain evidence="2">HY135</strain>
    </source>
</reference>
<proteinExistence type="predicted"/>
<comment type="caution">
    <text evidence="1">The sequence shown here is derived from an EMBL/GenBank/DDBJ whole genome shotgun (WGS) entry which is preliminary data.</text>
</comment>
<sequence>MLSKFINTKREDWDLFVPCVAFCYNTTINEVTESTGSIPRSLRSNVAILEADGPTSIENFKQSNQYEGLEELRRTKKPLPTMPLKEQAVGDEKNAYVHDLVFDNDGTAPVLYRIKYLFGSGAKLDSVHFESPPPAPAGIRKNSEEHQKLIESKLDKVQFRIPIKKKTGWAVGHAIRGAYEADFLDGQISNIQMGNGFLTVTAKLTTSSGWTSARDVEIKGINSPERTCITVNVAGTPVHINDQQVSAANMFNKNYPLLVVDSAYGAGKSLCTAGMAQEAVRKGEKILVAAVQNSAPDVIGSKIAQLQSDQIRPVRYVCQRPHGKRPVEYVAVCTAGVDGKFPRNASSSAFRPSVQQVQELLRQQERDARRTSTAPGYCIRRAHSSSDEAVRSTLGTTTSSPTSFYPLRLLVEHSLPSSPGPSYHTSLLSPAATYSTQRLLDAQLRLECYR</sequence>
<evidence type="ECO:0000313" key="1">
    <source>
        <dbReference type="EMBL" id="EYC03699.1"/>
    </source>
</evidence>
<dbReference type="OrthoDB" id="5869717at2759"/>